<feature type="transmembrane region" description="Helical" evidence="1">
    <location>
        <begin position="68"/>
        <end position="93"/>
    </location>
</feature>
<feature type="transmembrane region" description="Helical" evidence="1">
    <location>
        <begin position="113"/>
        <end position="133"/>
    </location>
</feature>
<dbReference type="EMBL" id="QPMH01000008">
    <property type="protein sequence ID" value="RDD61959.1"/>
    <property type="molecule type" value="Genomic_DNA"/>
</dbReference>
<evidence type="ECO:0000313" key="2">
    <source>
        <dbReference type="EMBL" id="RDD61959.1"/>
    </source>
</evidence>
<dbReference type="AlphaFoldDB" id="A0A369T9F5"/>
<protein>
    <recommendedName>
        <fullName evidence="4">Paraquat-inducible protein A</fullName>
    </recommendedName>
</protein>
<feature type="transmembrane region" description="Helical" evidence="1">
    <location>
        <begin position="20"/>
        <end position="48"/>
    </location>
</feature>
<comment type="caution">
    <text evidence="2">The sequence shown here is derived from an EMBL/GenBank/DDBJ whole genome shotgun (WGS) entry which is preliminary data.</text>
</comment>
<dbReference type="Pfam" id="PF04403">
    <property type="entry name" value="PqiA"/>
    <property type="match status" value="1"/>
</dbReference>
<name>A0A369T9F5_9PROT</name>
<keyword evidence="1" id="KW-0472">Membrane</keyword>
<keyword evidence="3" id="KW-1185">Reference proteome</keyword>
<keyword evidence="1" id="KW-0812">Transmembrane</keyword>
<sequence>MIRPVHAASLAARARRVDRLVGPGLAMTLAMLVAGWTLPLMTVSTFVWLDDSVSLLDTVVALWREGEWLLFAVVALFAVAFPLAKLLAGLWLWYRVDARAPALPRALGVLDLLGRWAMLDVFVVALLVVALKASLISEVTLHAGLYVFTAAVLLSIALTQRLRAMARKAAEG</sequence>
<dbReference type="Proteomes" id="UP000253941">
    <property type="component" value="Unassembled WGS sequence"/>
</dbReference>
<feature type="transmembrane region" description="Helical" evidence="1">
    <location>
        <begin position="139"/>
        <end position="158"/>
    </location>
</feature>
<dbReference type="InterPro" id="IPR007498">
    <property type="entry name" value="PqiA-like"/>
</dbReference>
<reference evidence="2 3" key="1">
    <citation type="submission" date="2018-07" db="EMBL/GenBank/DDBJ databases">
        <title>Venubactetium sediminum gen. nov., sp. nov., isolated from a marine solar saltern.</title>
        <authorList>
            <person name="Wang S."/>
        </authorList>
    </citation>
    <scope>NUCLEOTIDE SEQUENCE [LARGE SCALE GENOMIC DNA]</scope>
    <source>
        <strain evidence="2 3">WD2A32</strain>
    </source>
</reference>
<proteinExistence type="predicted"/>
<dbReference type="RefSeq" id="WP_114582203.1">
    <property type="nucleotide sequence ID" value="NZ_QPMH01000008.1"/>
</dbReference>
<evidence type="ECO:0000256" key="1">
    <source>
        <dbReference type="SAM" id="Phobius"/>
    </source>
</evidence>
<gene>
    <name evidence="2" type="ORF">DRB17_10770</name>
</gene>
<evidence type="ECO:0000313" key="3">
    <source>
        <dbReference type="Proteomes" id="UP000253941"/>
    </source>
</evidence>
<evidence type="ECO:0008006" key="4">
    <source>
        <dbReference type="Google" id="ProtNLM"/>
    </source>
</evidence>
<accession>A0A369T9F5</accession>
<organism evidence="2 3">
    <name type="scientific">Ferruginivarius sediminum</name>
    <dbReference type="NCBI Taxonomy" id="2661937"/>
    <lineage>
        <taxon>Bacteria</taxon>
        <taxon>Pseudomonadati</taxon>
        <taxon>Pseudomonadota</taxon>
        <taxon>Alphaproteobacteria</taxon>
        <taxon>Rhodospirillales</taxon>
        <taxon>Rhodospirillaceae</taxon>
        <taxon>Ferruginivarius</taxon>
    </lineage>
</organism>
<keyword evidence="1" id="KW-1133">Transmembrane helix</keyword>